<dbReference type="PANTHER" id="PTHR31681:SF34">
    <property type="entry name" value="DUF295 DOMAIN-CONTAINING PROTEIN"/>
    <property type="match status" value="1"/>
</dbReference>
<evidence type="ECO:0000313" key="1">
    <source>
        <dbReference type="EMBL" id="KAK9269718.1"/>
    </source>
</evidence>
<gene>
    <name evidence="1" type="ORF">L1049_001496</name>
</gene>
<organism evidence="1 2">
    <name type="scientific">Liquidambar formosana</name>
    <name type="common">Formosan gum</name>
    <dbReference type="NCBI Taxonomy" id="63359"/>
    <lineage>
        <taxon>Eukaryota</taxon>
        <taxon>Viridiplantae</taxon>
        <taxon>Streptophyta</taxon>
        <taxon>Embryophyta</taxon>
        <taxon>Tracheophyta</taxon>
        <taxon>Spermatophyta</taxon>
        <taxon>Magnoliopsida</taxon>
        <taxon>eudicotyledons</taxon>
        <taxon>Gunneridae</taxon>
        <taxon>Pentapetalae</taxon>
        <taxon>Saxifragales</taxon>
        <taxon>Altingiaceae</taxon>
        <taxon>Liquidambar</taxon>
    </lineage>
</organism>
<protein>
    <submittedName>
        <fullName evidence="1">Uncharacterized protein</fullName>
    </submittedName>
</protein>
<name>A0AAP0NB65_LIQFO</name>
<keyword evidence="2" id="KW-1185">Reference proteome</keyword>
<dbReference type="EMBL" id="JBBPBK010000015">
    <property type="protein sequence ID" value="KAK9269718.1"/>
    <property type="molecule type" value="Genomic_DNA"/>
</dbReference>
<sequence length="150" mass="17292">MREVVFRQSDIRRRFYELNVGDPSGNIIEMIFQAASTNPSKQSREIKRILRVKNLFEVLERRHPRSMVDGNELLRFYSTTMTCCTGKPNWVSELCKESTCGVCRTIQSNFDMEYTKNRIQWSTSSEALSETMIANSKGKNVKRGIVVAGR</sequence>
<evidence type="ECO:0000313" key="2">
    <source>
        <dbReference type="Proteomes" id="UP001415857"/>
    </source>
</evidence>
<comment type="caution">
    <text evidence="1">The sequence shown here is derived from an EMBL/GenBank/DDBJ whole genome shotgun (WGS) entry which is preliminary data.</text>
</comment>
<accession>A0AAP0NB65</accession>
<dbReference type="Proteomes" id="UP001415857">
    <property type="component" value="Unassembled WGS sequence"/>
</dbReference>
<reference evidence="1 2" key="1">
    <citation type="journal article" date="2024" name="Plant J.">
        <title>Genome sequences and population genomics reveal climatic adaptation and genomic divergence between two closely related sweetgum species.</title>
        <authorList>
            <person name="Xu W.Q."/>
            <person name="Ren C.Q."/>
            <person name="Zhang X.Y."/>
            <person name="Comes H.P."/>
            <person name="Liu X.H."/>
            <person name="Li Y.G."/>
            <person name="Kettle C.J."/>
            <person name="Jalonen R."/>
            <person name="Gaisberger H."/>
            <person name="Ma Y.Z."/>
            <person name="Qiu Y.X."/>
        </authorList>
    </citation>
    <scope>NUCLEOTIDE SEQUENCE [LARGE SCALE GENOMIC DNA]</scope>
    <source>
        <strain evidence="1">Hangzhou</strain>
    </source>
</reference>
<dbReference type="AlphaFoldDB" id="A0AAP0NB65"/>
<dbReference type="PANTHER" id="PTHR31681">
    <property type="entry name" value="C2H2-LIKE ZINC FINGER PROTEIN"/>
    <property type="match status" value="1"/>
</dbReference>
<proteinExistence type="predicted"/>